<keyword evidence="2" id="KW-0812">Transmembrane</keyword>
<keyword evidence="2" id="KW-1133">Transmembrane helix</keyword>
<evidence type="ECO:0000256" key="1">
    <source>
        <dbReference type="SAM" id="MobiDB-lite"/>
    </source>
</evidence>
<comment type="caution">
    <text evidence="3">The sequence shown here is derived from an EMBL/GenBank/DDBJ whole genome shotgun (WGS) entry which is preliminary data.</text>
</comment>
<feature type="transmembrane region" description="Helical" evidence="2">
    <location>
        <begin position="112"/>
        <end position="133"/>
    </location>
</feature>
<dbReference type="EMBL" id="JBITLV010000001">
    <property type="protein sequence ID" value="MFI7586433.1"/>
    <property type="molecule type" value="Genomic_DNA"/>
</dbReference>
<feature type="compositionally biased region" description="Polar residues" evidence="1">
    <location>
        <begin position="1"/>
        <end position="13"/>
    </location>
</feature>
<accession>A0ABW8AKB8</accession>
<organism evidence="3 4">
    <name type="scientific">Spongisporangium articulatum</name>
    <dbReference type="NCBI Taxonomy" id="3362603"/>
    <lineage>
        <taxon>Bacteria</taxon>
        <taxon>Bacillati</taxon>
        <taxon>Actinomycetota</taxon>
        <taxon>Actinomycetes</taxon>
        <taxon>Kineosporiales</taxon>
        <taxon>Kineosporiaceae</taxon>
        <taxon>Spongisporangium</taxon>
    </lineage>
</organism>
<protein>
    <submittedName>
        <fullName evidence="3">Uncharacterized protein</fullName>
    </submittedName>
</protein>
<dbReference type="RefSeq" id="WP_398276067.1">
    <property type="nucleotide sequence ID" value="NZ_JBITLV010000001.1"/>
</dbReference>
<feature type="transmembrane region" description="Helical" evidence="2">
    <location>
        <begin position="46"/>
        <end position="65"/>
    </location>
</feature>
<feature type="transmembrane region" description="Helical" evidence="2">
    <location>
        <begin position="287"/>
        <end position="311"/>
    </location>
</feature>
<feature type="transmembrane region" description="Helical" evidence="2">
    <location>
        <begin position="240"/>
        <end position="257"/>
    </location>
</feature>
<evidence type="ECO:0000313" key="3">
    <source>
        <dbReference type="EMBL" id="MFI7586433.1"/>
    </source>
</evidence>
<feature type="region of interest" description="Disordered" evidence="1">
    <location>
        <begin position="1"/>
        <end position="34"/>
    </location>
</feature>
<evidence type="ECO:0000313" key="4">
    <source>
        <dbReference type="Proteomes" id="UP001612915"/>
    </source>
</evidence>
<reference evidence="3 4" key="1">
    <citation type="submission" date="2024-10" db="EMBL/GenBank/DDBJ databases">
        <title>The Natural Products Discovery Center: Release of the First 8490 Sequenced Strains for Exploring Actinobacteria Biosynthetic Diversity.</title>
        <authorList>
            <person name="Kalkreuter E."/>
            <person name="Kautsar S.A."/>
            <person name="Yang D."/>
            <person name="Bader C.D."/>
            <person name="Teijaro C.N."/>
            <person name="Fluegel L."/>
            <person name="Davis C.M."/>
            <person name="Simpson J.R."/>
            <person name="Lauterbach L."/>
            <person name="Steele A.D."/>
            <person name="Gui C."/>
            <person name="Meng S."/>
            <person name="Li G."/>
            <person name="Viehrig K."/>
            <person name="Ye F."/>
            <person name="Su P."/>
            <person name="Kiefer A.F."/>
            <person name="Nichols A."/>
            <person name="Cepeda A.J."/>
            <person name="Yan W."/>
            <person name="Fan B."/>
            <person name="Jiang Y."/>
            <person name="Adhikari A."/>
            <person name="Zheng C.-J."/>
            <person name="Schuster L."/>
            <person name="Cowan T.M."/>
            <person name="Smanski M.J."/>
            <person name="Chevrette M.G."/>
            <person name="De Carvalho L.P.S."/>
            <person name="Shen B."/>
        </authorList>
    </citation>
    <scope>NUCLEOTIDE SEQUENCE [LARGE SCALE GENOMIC DNA]</scope>
    <source>
        <strain evidence="3 4">NPDC049639</strain>
    </source>
</reference>
<proteinExistence type="predicted"/>
<keyword evidence="2" id="KW-0472">Membrane</keyword>
<feature type="transmembrane region" description="Helical" evidence="2">
    <location>
        <begin position="199"/>
        <end position="220"/>
    </location>
</feature>
<evidence type="ECO:0000256" key="2">
    <source>
        <dbReference type="SAM" id="Phobius"/>
    </source>
</evidence>
<keyword evidence="4" id="KW-1185">Reference proteome</keyword>
<sequence length="319" mass="34224">MTSLPSAKPSTGSHVVRHEAAPRSRSGLRGAVERDAGRDAVSPTEAWAVAGLPVLGALALLAAFAVHRTSMYWVLREDHPVEWTQFSLCAIASLVAAATALRCAARREYGTAVLLLLVAVTCFGLAGEEISWAQRVFNLAEPAELATVNKQAELNLHNTDVDGIAFDDLFKIFSFLMGAGGVTLALLARGPRPVLGGRFWWQVAPPLFTIPGFLAMALYRPFMLVVPAELNAPVTAFQEWVEFSLYLSLVATLICVYRRSTDGRSQLDVDARRWVLTSGDGGSSLPFLAAVVLPVALVTVAFATLTVHFGIVPGNVVQP</sequence>
<gene>
    <name evidence="3" type="ORF">ACIB24_05105</name>
</gene>
<name>A0ABW8AKB8_9ACTN</name>
<feature type="transmembrane region" description="Helical" evidence="2">
    <location>
        <begin position="169"/>
        <end position="187"/>
    </location>
</feature>
<dbReference type="Proteomes" id="UP001612915">
    <property type="component" value="Unassembled WGS sequence"/>
</dbReference>
<feature type="transmembrane region" description="Helical" evidence="2">
    <location>
        <begin position="85"/>
        <end position="105"/>
    </location>
</feature>